<gene>
    <name evidence="1" type="ORF">MSG28_004153</name>
</gene>
<accession>A0ACC0KHQ2</accession>
<evidence type="ECO:0000313" key="2">
    <source>
        <dbReference type="Proteomes" id="UP001064048"/>
    </source>
</evidence>
<keyword evidence="2" id="KW-1185">Reference proteome</keyword>
<comment type="caution">
    <text evidence="1">The sequence shown here is derived from an EMBL/GenBank/DDBJ whole genome shotgun (WGS) entry which is preliminary data.</text>
</comment>
<dbReference type="EMBL" id="CM046106">
    <property type="protein sequence ID" value="KAI8436024.1"/>
    <property type="molecule type" value="Genomic_DNA"/>
</dbReference>
<reference evidence="1 2" key="1">
    <citation type="journal article" date="2022" name="Genome Biol. Evol.">
        <title>The Spruce Budworm Genome: Reconstructing the Evolutionary History of Antifreeze Proteins.</title>
        <authorList>
            <person name="Beliveau C."/>
            <person name="Gagne P."/>
            <person name="Picq S."/>
            <person name="Vernygora O."/>
            <person name="Keeling C.I."/>
            <person name="Pinkney K."/>
            <person name="Doucet D."/>
            <person name="Wen F."/>
            <person name="Johnston J.S."/>
            <person name="Maaroufi H."/>
            <person name="Boyle B."/>
            <person name="Laroche J."/>
            <person name="Dewar K."/>
            <person name="Juretic N."/>
            <person name="Blackburn G."/>
            <person name="Nisole A."/>
            <person name="Brunet B."/>
            <person name="Brandao M."/>
            <person name="Lumley L."/>
            <person name="Duan J."/>
            <person name="Quan G."/>
            <person name="Lucarotti C.J."/>
            <person name="Roe A.D."/>
            <person name="Sperling F.A.H."/>
            <person name="Levesque R.C."/>
            <person name="Cusson M."/>
        </authorList>
    </citation>
    <scope>NUCLEOTIDE SEQUENCE [LARGE SCALE GENOMIC DNA]</scope>
    <source>
        <strain evidence="1">Glfc:IPQL:Cfum</strain>
    </source>
</reference>
<organism evidence="1 2">
    <name type="scientific">Choristoneura fumiferana</name>
    <name type="common">Spruce budworm moth</name>
    <name type="synonym">Archips fumiferana</name>
    <dbReference type="NCBI Taxonomy" id="7141"/>
    <lineage>
        <taxon>Eukaryota</taxon>
        <taxon>Metazoa</taxon>
        <taxon>Ecdysozoa</taxon>
        <taxon>Arthropoda</taxon>
        <taxon>Hexapoda</taxon>
        <taxon>Insecta</taxon>
        <taxon>Pterygota</taxon>
        <taxon>Neoptera</taxon>
        <taxon>Endopterygota</taxon>
        <taxon>Lepidoptera</taxon>
        <taxon>Glossata</taxon>
        <taxon>Ditrysia</taxon>
        <taxon>Tortricoidea</taxon>
        <taxon>Tortricidae</taxon>
        <taxon>Tortricinae</taxon>
        <taxon>Choristoneura</taxon>
    </lineage>
</organism>
<proteinExistence type="predicted"/>
<dbReference type="Proteomes" id="UP001064048">
    <property type="component" value="Chromosome 6"/>
</dbReference>
<protein>
    <submittedName>
        <fullName evidence="1">Uncharacterized protein</fullName>
    </submittedName>
</protein>
<name>A0ACC0KHQ2_CHOFU</name>
<evidence type="ECO:0000313" key="1">
    <source>
        <dbReference type="EMBL" id="KAI8436024.1"/>
    </source>
</evidence>
<sequence length="81" mass="9222">MDGETAPISIQRPSCLKEFGRPNSKTLKVSTRKKKLGKLCSNQTYLFHKYNTTILTSTTLVFLDTSKDLTSKEIEMEFVTM</sequence>